<accession>V4HFN0</accession>
<dbReference type="eggNOG" id="arCOG04373">
    <property type="taxonomic scope" value="Archaea"/>
</dbReference>
<dbReference type="SUPFAM" id="SSF89957">
    <property type="entry name" value="MTH1187/YkoF-like"/>
    <property type="match status" value="1"/>
</dbReference>
<dbReference type="Proteomes" id="UP000017840">
    <property type="component" value="Unassembled WGS sequence"/>
</dbReference>
<dbReference type="PANTHER" id="PTHR33777:SF1">
    <property type="entry name" value="UPF0045 PROTEIN ECM15"/>
    <property type="match status" value="1"/>
</dbReference>
<feature type="compositionally biased region" description="Pro residues" evidence="2">
    <location>
        <begin position="124"/>
        <end position="133"/>
    </location>
</feature>
<keyword evidence="5" id="KW-1185">Reference proteome</keyword>
<evidence type="ECO:0000256" key="2">
    <source>
        <dbReference type="SAM" id="MobiDB-lite"/>
    </source>
</evidence>
<comment type="caution">
    <text evidence="4">The sequence shown here is derived from an EMBL/GenBank/DDBJ whole genome shotgun (WGS) entry which is preliminary data.</text>
</comment>
<dbReference type="EMBL" id="ASGZ01000021">
    <property type="protein sequence ID" value="ESP88888.1"/>
    <property type="molecule type" value="Genomic_DNA"/>
</dbReference>
<sequence length="133" mass="13924">MTVIALLSVAPVVEGSMAAEVAKAVDALDAFDVTYETNPMGTVIEAESMEELMAAATAAHNAVDGDRVSTFLKIDDKRTSDRRASEKVDAVERELGRPARSADDGGSDDEETSGERADAASPSAPAPDPNRET</sequence>
<dbReference type="GO" id="GO:0005829">
    <property type="term" value="C:cytosol"/>
    <property type="evidence" value="ECO:0007669"/>
    <property type="project" value="TreeGrafter"/>
</dbReference>
<dbReference type="PANTHER" id="PTHR33777">
    <property type="entry name" value="UPF0045 PROTEIN ECM15"/>
    <property type="match status" value="1"/>
</dbReference>
<dbReference type="STRING" id="1324957.K933_06378"/>
<dbReference type="AlphaFoldDB" id="V4HFN0"/>
<feature type="region of interest" description="Disordered" evidence="2">
    <location>
        <begin position="77"/>
        <end position="133"/>
    </location>
</feature>
<feature type="compositionally biased region" description="Basic and acidic residues" evidence="2">
    <location>
        <begin position="77"/>
        <end position="103"/>
    </location>
</feature>
<reference evidence="4 5" key="1">
    <citation type="journal article" date="2013" name="Genome Announc.">
        <title>Draft Genome Sequence of 'Candidatus Halobonum tyrrellensis' Strain G22, Isolated from the Hypersaline Waters of Lake Tyrrell, Australia.</title>
        <authorList>
            <person name="Ugalde J.A."/>
            <person name="Narasingarao P."/>
            <person name="Kuo S."/>
            <person name="Podell S."/>
            <person name="Allen E.E."/>
        </authorList>
    </citation>
    <scope>NUCLEOTIDE SEQUENCE [LARGE SCALE GENOMIC DNA]</scope>
    <source>
        <strain evidence="4 5">G22</strain>
    </source>
</reference>
<dbReference type="NCBIfam" id="TIGR00106">
    <property type="entry name" value="MTH1187 family thiamine-binding protein"/>
    <property type="match status" value="1"/>
</dbReference>
<evidence type="ECO:0000313" key="5">
    <source>
        <dbReference type="Proteomes" id="UP000017840"/>
    </source>
</evidence>
<dbReference type="InterPro" id="IPR029756">
    <property type="entry name" value="MTH1187/YkoF-like"/>
</dbReference>
<evidence type="ECO:0000256" key="1">
    <source>
        <dbReference type="ARBA" id="ARBA00010272"/>
    </source>
</evidence>
<dbReference type="PATRIC" id="fig|1324957.4.peg.1294"/>
<dbReference type="InterPro" id="IPR002767">
    <property type="entry name" value="Thiamine_BP"/>
</dbReference>
<organism evidence="4 5">
    <name type="scientific">Candidatus Halobonum tyrrellensis G22</name>
    <dbReference type="NCBI Taxonomy" id="1324957"/>
    <lineage>
        <taxon>Archaea</taxon>
        <taxon>Methanobacteriati</taxon>
        <taxon>Methanobacteriota</taxon>
        <taxon>Stenosarchaea group</taxon>
        <taxon>Halobacteria</taxon>
        <taxon>Halobacteriales</taxon>
        <taxon>Haloferacaceae</taxon>
        <taxon>Candidatus Halobonum</taxon>
    </lineage>
</organism>
<dbReference type="OrthoDB" id="10763at2157"/>
<dbReference type="Gene3D" id="3.30.70.930">
    <property type="match status" value="1"/>
</dbReference>
<feature type="domain" description="Thiamine-binding protein" evidence="3">
    <location>
        <begin position="7"/>
        <end position="92"/>
    </location>
</feature>
<name>V4HFN0_9EURY</name>
<evidence type="ECO:0000259" key="3">
    <source>
        <dbReference type="Pfam" id="PF01910"/>
    </source>
</evidence>
<evidence type="ECO:0000313" key="4">
    <source>
        <dbReference type="EMBL" id="ESP88888.1"/>
    </source>
</evidence>
<proteinExistence type="inferred from homology"/>
<dbReference type="Pfam" id="PF01910">
    <property type="entry name" value="Thiamine_BP"/>
    <property type="match status" value="1"/>
</dbReference>
<protein>
    <recommendedName>
        <fullName evidence="3">Thiamine-binding protein domain-containing protein</fullName>
    </recommendedName>
</protein>
<dbReference type="InterPro" id="IPR051614">
    <property type="entry name" value="UPF0045_domain"/>
</dbReference>
<comment type="similarity">
    <text evidence="1">Belongs to the UPF0045 family.</text>
</comment>
<gene>
    <name evidence="4" type="ORF">K933_06378</name>
</gene>